<dbReference type="Gene3D" id="1.20.1720.10">
    <property type="entry name" value="Multidrug resistance protein D"/>
    <property type="match status" value="1"/>
</dbReference>
<dbReference type="InterPro" id="IPR011701">
    <property type="entry name" value="MFS"/>
</dbReference>
<reference evidence="8 9" key="1">
    <citation type="submission" date="2023-08" db="EMBL/GenBank/DDBJ databases">
        <title>Black Yeasts Isolated from many extreme environments.</title>
        <authorList>
            <person name="Coleine C."/>
            <person name="Stajich J.E."/>
            <person name="Selbmann L."/>
        </authorList>
    </citation>
    <scope>NUCLEOTIDE SEQUENCE [LARGE SCALE GENOMIC DNA]</scope>
    <source>
        <strain evidence="8 9">CCFEE 6328</strain>
    </source>
</reference>
<feature type="transmembrane region" description="Helical" evidence="6">
    <location>
        <begin position="386"/>
        <end position="407"/>
    </location>
</feature>
<feature type="transmembrane region" description="Helical" evidence="6">
    <location>
        <begin position="532"/>
        <end position="550"/>
    </location>
</feature>
<feature type="transmembrane region" description="Helical" evidence="6">
    <location>
        <begin position="452"/>
        <end position="473"/>
    </location>
</feature>
<keyword evidence="4 6" id="KW-0472">Membrane</keyword>
<evidence type="ECO:0000313" key="9">
    <source>
        <dbReference type="Proteomes" id="UP001345691"/>
    </source>
</evidence>
<keyword evidence="2 6" id="KW-0812">Transmembrane</keyword>
<feature type="transmembrane region" description="Helical" evidence="6">
    <location>
        <begin position="128"/>
        <end position="154"/>
    </location>
</feature>
<keyword evidence="3 6" id="KW-1133">Transmembrane helix</keyword>
<dbReference type="Gene3D" id="1.20.1250.20">
    <property type="entry name" value="MFS general substrate transporter like domains"/>
    <property type="match status" value="1"/>
</dbReference>
<dbReference type="PRINTS" id="PR01036">
    <property type="entry name" value="TCRTETB"/>
</dbReference>
<evidence type="ECO:0000256" key="6">
    <source>
        <dbReference type="SAM" id="Phobius"/>
    </source>
</evidence>
<feature type="transmembrane region" description="Helical" evidence="6">
    <location>
        <begin position="160"/>
        <end position="178"/>
    </location>
</feature>
<evidence type="ECO:0000259" key="7">
    <source>
        <dbReference type="PROSITE" id="PS50850"/>
    </source>
</evidence>
<protein>
    <recommendedName>
        <fullName evidence="7">Major facilitator superfamily (MFS) profile domain-containing protein</fullName>
    </recommendedName>
</protein>
<comment type="subcellular location">
    <subcellularLocation>
        <location evidence="1">Membrane</location>
        <topology evidence="1">Multi-pass membrane protein</topology>
    </subcellularLocation>
</comment>
<dbReference type="PANTHER" id="PTHR23501:SF158">
    <property type="entry name" value="TRANSPORTER, PUTATIVE (AFU_ORTHOLOGUE AFUA_5G14490)-RELATED"/>
    <property type="match status" value="1"/>
</dbReference>
<accession>A0ABR0JRC5</accession>
<evidence type="ECO:0000313" key="8">
    <source>
        <dbReference type="EMBL" id="KAK5068472.1"/>
    </source>
</evidence>
<evidence type="ECO:0000256" key="3">
    <source>
        <dbReference type="ARBA" id="ARBA00022989"/>
    </source>
</evidence>
<feature type="transmembrane region" description="Helical" evidence="6">
    <location>
        <begin position="359"/>
        <end position="379"/>
    </location>
</feature>
<proteinExistence type="predicted"/>
<feature type="transmembrane region" description="Helical" evidence="6">
    <location>
        <begin position="283"/>
        <end position="301"/>
    </location>
</feature>
<evidence type="ECO:0000256" key="1">
    <source>
        <dbReference type="ARBA" id="ARBA00004141"/>
    </source>
</evidence>
<keyword evidence="9" id="KW-1185">Reference proteome</keyword>
<feature type="transmembrane region" description="Helical" evidence="6">
    <location>
        <begin position="97"/>
        <end position="116"/>
    </location>
</feature>
<evidence type="ECO:0000256" key="4">
    <source>
        <dbReference type="ARBA" id="ARBA00023136"/>
    </source>
</evidence>
<dbReference type="InterPro" id="IPR020846">
    <property type="entry name" value="MFS_dom"/>
</dbReference>
<dbReference type="PROSITE" id="PS50850">
    <property type="entry name" value="MFS"/>
    <property type="match status" value="1"/>
</dbReference>
<feature type="transmembrane region" description="Helical" evidence="6">
    <location>
        <begin position="185"/>
        <end position="204"/>
    </location>
</feature>
<gene>
    <name evidence="8" type="ORF">LTR69_000592</name>
</gene>
<dbReference type="CDD" id="cd17502">
    <property type="entry name" value="MFS_Azr1_MDR_like"/>
    <property type="match status" value="1"/>
</dbReference>
<name>A0ABR0JRC5_9EURO</name>
<evidence type="ECO:0000256" key="2">
    <source>
        <dbReference type="ARBA" id="ARBA00022692"/>
    </source>
</evidence>
<feature type="transmembrane region" description="Helical" evidence="6">
    <location>
        <begin position="322"/>
        <end position="339"/>
    </location>
</feature>
<feature type="region of interest" description="Disordered" evidence="5">
    <location>
        <begin position="23"/>
        <end position="51"/>
    </location>
</feature>
<dbReference type="Pfam" id="PF07690">
    <property type="entry name" value="MFS_1"/>
    <property type="match status" value="1"/>
</dbReference>
<feature type="transmembrane region" description="Helical" evidence="6">
    <location>
        <begin position="413"/>
        <end position="431"/>
    </location>
</feature>
<evidence type="ECO:0000256" key="5">
    <source>
        <dbReference type="SAM" id="MobiDB-lite"/>
    </source>
</evidence>
<organism evidence="8 9">
    <name type="scientific">Exophiala sideris</name>
    <dbReference type="NCBI Taxonomy" id="1016849"/>
    <lineage>
        <taxon>Eukaryota</taxon>
        <taxon>Fungi</taxon>
        <taxon>Dikarya</taxon>
        <taxon>Ascomycota</taxon>
        <taxon>Pezizomycotina</taxon>
        <taxon>Eurotiomycetes</taxon>
        <taxon>Chaetothyriomycetidae</taxon>
        <taxon>Chaetothyriales</taxon>
        <taxon>Herpotrichiellaceae</taxon>
        <taxon>Exophiala</taxon>
    </lineage>
</organism>
<comment type="caution">
    <text evidence="8">The sequence shown here is derived from an EMBL/GenBank/DDBJ whole genome shotgun (WGS) entry which is preliminary data.</text>
</comment>
<feature type="transmembrane region" description="Helical" evidence="6">
    <location>
        <begin position="216"/>
        <end position="239"/>
    </location>
</feature>
<feature type="domain" description="Major facilitator superfamily (MFS) profile" evidence="7">
    <location>
        <begin position="63"/>
        <end position="554"/>
    </location>
</feature>
<feature type="region of interest" description="Disordered" evidence="5">
    <location>
        <begin position="559"/>
        <end position="583"/>
    </location>
</feature>
<feature type="transmembrane region" description="Helical" evidence="6">
    <location>
        <begin position="61"/>
        <end position="85"/>
    </location>
</feature>
<dbReference type="PANTHER" id="PTHR23501">
    <property type="entry name" value="MAJOR FACILITATOR SUPERFAMILY"/>
    <property type="match status" value="1"/>
</dbReference>
<dbReference type="InterPro" id="IPR036259">
    <property type="entry name" value="MFS_trans_sf"/>
</dbReference>
<dbReference type="Proteomes" id="UP001345691">
    <property type="component" value="Unassembled WGS sequence"/>
</dbReference>
<feature type="compositionally biased region" description="Polar residues" evidence="5">
    <location>
        <begin position="31"/>
        <end position="42"/>
    </location>
</feature>
<dbReference type="SUPFAM" id="SSF103473">
    <property type="entry name" value="MFS general substrate transporter"/>
    <property type="match status" value="1"/>
</dbReference>
<feature type="transmembrane region" description="Helical" evidence="6">
    <location>
        <begin position="251"/>
        <end position="271"/>
    </location>
</feature>
<sequence length="583" mass="61685">MAVTSNQLPLAADAIEPIELPAVQPIPDSGPTGQSNKQNETETLPGAVSEPVQRRSTLRTFTVMSALFATLFIVALNTTIVATAIPTICSEFHAASGYSWIGASYVIATTAVVSVWAKLSDIWGRKPLLLIAVALYFASSILCAVSTSMGMLIIGRTLQGIAGGGLGPLINIVISDFFSLRTRPLFLGLLHVTYAVAGGLGPVLGGAFTEFVSWRWIFWINLPVAGAAFCLLFLFLDVHNPKTKFAAGFRAIDWAGSISIVGVMVMVLLGLNFGGATYPWNSPKVICLVAVGTLVAVLFLINEGRFARYPIMPLGLFRHRSNAACLIVGFTQNFLVNGADYYLPLYFQSAKEASPLRSGVLILPLIIVEALTAVASGIFVQQTGRYIEPIWTGGVVLTVGFGLFAHLTATTSLGSIVAFQVVAGLGAGVLFDPPTIALQALVAQDDTATATATLSFMRSLGTSISIVIGDVIFQNGMQLQRSSLRNKGLPADLVNSLSGADSASNVNLIGTISNLAQKLAVEQAYAWSLRNFWIMCTCMAACGLLAGGLITKKELSREHTETQTGIKKTTDVAAGADVTPEQS</sequence>
<dbReference type="EMBL" id="JAVRRF010000001">
    <property type="protein sequence ID" value="KAK5068472.1"/>
    <property type="molecule type" value="Genomic_DNA"/>
</dbReference>